<feature type="transmembrane region" description="Helical" evidence="7">
    <location>
        <begin position="108"/>
        <end position="128"/>
    </location>
</feature>
<feature type="transmembrane region" description="Helical" evidence="7">
    <location>
        <begin position="6"/>
        <end position="27"/>
    </location>
</feature>
<feature type="transmembrane region" description="Helical" evidence="7">
    <location>
        <begin position="74"/>
        <end position="96"/>
    </location>
</feature>
<feature type="transmembrane region" description="Helical" evidence="7">
    <location>
        <begin position="208"/>
        <end position="226"/>
    </location>
</feature>
<evidence type="ECO:0000256" key="1">
    <source>
        <dbReference type="ARBA" id="ARBA00004141"/>
    </source>
</evidence>
<keyword evidence="5 7" id="KW-1133">Transmembrane helix</keyword>
<dbReference type="InterPro" id="IPR004776">
    <property type="entry name" value="Mem_transp_PIN-like"/>
</dbReference>
<dbReference type="Pfam" id="PF03547">
    <property type="entry name" value="Mem_trans"/>
    <property type="match status" value="1"/>
</dbReference>
<accession>A0A8B2NN73</accession>
<dbReference type="PANTHER" id="PTHR36838:SF3">
    <property type="entry name" value="TRANSPORTER AUXIN EFFLUX CARRIER EC FAMILY"/>
    <property type="match status" value="1"/>
</dbReference>
<organism evidence="8 9">
    <name type="scientific">Acuticoccus sediminis</name>
    <dbReference type="NCBI Taxonomy" id="2184697"/>
    <lineage>
        <taxon>Bacteria</taxon>
        <taxon>Pseudomonadati</taxon>
        <taxon>Pseudomonadota</taxon>
        <taxon>Alphaproteobacteria</taxon>
        <taxon>Hyphomicrobiales</taxon>
        <taxon>Amorphaceae</taxon>
        <taxon>Acuticoccus</taxon>
    </lineage>
</organism>
<dbReference type="AlphaFoldDB" id="A0A8B2NN73"/>
<evidence type="ECO:0000256" key="6">
    <source>
        <dbReference type="ARBA" id="ARBA00023136"/>
    </source>
</evidence>
<dbReference type="OrthoDB" id="7329340at2"/>
<feature type="transmembrane region" description="Helical" evidence="7">
    <location>
        <begin position="48"/>
        <end position="68"/>
    </location>
</feature>
<proteinExistence type="predicted"/>
<evidence type="ECO:0000256" key="3">
    <source>
        <dbReference type="ARBA" id="ARBA00022475"/>
    </source>
</evidence>
<dbReference type="PANTHER" id="PTHR36838">
    <property type="entry name" value="AUXIN EFFLUX CARRIER FAMILY PROTEIN"/>
    <property type="match status" value="1"/>
</dbReference>
<evidence type="ECO:0000256" key="7">
    <source>
        <dbReference type="SAM" id="Phobius"/>
    </source>
</evidence>
<evidence type="ECO:0000313" key="9">
    <source>
        <dbReference type="Proteomes" id="UP000249590"/>
    </source>
</evidence>
<comment type="subcellular location">
    <subcellularLocation>
        <location evidence="1">Membrane</location>
        <topology evidence="1">Multi-pass membrane protein</topology>
    </subcellularLocation>
</comment>
<keyword evidence="6 7" id="KW-0472">Membrane</keyword>
<dbReference type="GO" id="GO:0016020">
    <property type="term" value="C:membrane"/>
    <property type="evidence" value="ECO:0007669"/>
    <property type="project" value="UniProtKB-SubCell"/>
</dbReference>
<keyword evidence="2" id="KW-0813">Transport</keyword>
<dbReference type="Proteomes" id="UP000249590">
    <property type="component" value="Unassembled WGS sequence"/>
</dbReference>
<keyword evidence="9" id="KW-1185">Reference proteome</keyword>
<evidence type="ECO:0000256" key="4">
    <source>
        <dbReference type="ARBA" id="ARBA00022692"/>
    </source>
</evidence>
<name>A0A8B2NN73_9HYPH</name>
<evidence type="ECO:0000256" key="5">
    <source>
        <dbReference type="ARBA" id="ARBA00022989"/>
    </source>
</evidence>
<feature type="transmembrane region" description="Helical" evidence="7">
    <location>
        <begin position="300"/>
        <end position="320"/>
    </location>
</feature>
<comment type="caution">
    <text evidence="8">The sequence shown here is derived from an EMBL/GenBank/DDBJ whole genome shotgun (WGS) entry which is preliminary data.</text>
</comment>
<gene>
    <name evidence="8" type="ORF">DLJ53_26740</name>
</gene>
<feature type="transmembrane region" description="Helical" evidence="7">
    <location>
        <begin position="238"/>
        <end position="262"/>
    </location>
</feature>
<reference evidence="8 9" key="1">
    <citation type="submission" date="2018-05" db="EMBL/GenBank/DDBJ databases">
        <title>Acuticoccus sediminis sp. nov., isolated from deep-sea sediment of Indian Ocean.</title>
        <authorList>
            <person name="Liu X."/>
            <person name="Lai Q."/>
            <person name="Du Y."/>
            <person name="Sun F."/>
            <person name="Zhang X."/>
            <person name="Wang S."/>
            <person name="Shao Z."/>
        </authorList>
    </citation>
    <scope>NUCLEOTIDE SEQUENCE [LARGE SCALE GENOMIC DNA]</scope>
    <source>
        <strain evidence="8 9">PTG4-2</strain>
    </source>
</reference>
<dbReference type="EMBL" id="QHHQ01000007">
    <property type="protein sequence ID" value="RAH98308.1"/>
    <property type="molecule type" value="Genomic_DNA"/>
</dbReference>
<dbReference type="GO" id="GO:0055085">
    <property type="term" value="P:transmembrane transport"/>
    <property type="evidence" value="ECO:0007669"/>
    <property type="project" value="InterPro"/>
</dbReference>
<protein>
    <submittedName>
        <fullName evidence="8">Transporter</fullName>
    </submittedName>
</protein>
<feature type="transmembrane region" description="Helical" evidence="7">
    <location>
        <begin position="134"/>
        <end position="155"/>
    </location>
</feature>
<keyword evidence="4 7" id="KW-0812">Transmembrane</keyword>
<feature type="transmembrane region" description="Helical" evidence="7">
    <location>
        <begin position="176"/>
        <end position="196"/>
    </location>
</feature>
<keyword evidence="3" id="KW-1003">Cell membrane</keyword>
<evidence type="ECO:0000256" key="2">
    <source>
        <dbReference type="ARBA" id="ARBA00022448"/>
    </source>
</evidence>
<feature type="transmembrane region" description="Helical" evidence="7">
    <location>
        <begin position="268"/>
        <end position="288"/>
    </location>
</feature>
<sequence>MPERPHIAGALMQTLVVVLPIFALIFAGWIARRSGALGPHATEELNRFVVYLALPALLFDIVAGADWAEIWQPGFVAAFATGSAVVFAATVALRLSGRRHLVDATIDALNAAYANTGFIGFPLAVAVLGPAALAPTLIATILTVCVLFAVALIMVEVGLQGERPSGRMVGKVLSRLARNPLLVAPVLGAVVMASGVDLPGPVESFVDLLGKAASPCALVALGLFLAQKRPTAEPVLRATLLLGGLKLVGQPAITWLAAVQVFNLTPALAGTATLLAALPTGTGPFMVAELYNRESGVTSRVILASTVASLATLTVLLALVG</sequence>
<evidence type="ECO:0000313" key="8">
    <source>
        <dbReference type="EMBL" id="RAH98308.1"/>
    </source>
</evidence>